<evidence type="ECO:0000313" key="2">
    <source>
        <dbReference type="EMBL" id="UXA65967.1"/>
    </source>
</evidence>
<name>A0A9Q9MQ85_9XANT</name>
<dbReference type="GeneID" id="75150222"/>
<reference evidence="2" key="1">
    <citation type="submission" date="2022-04" db="EMBL/GenBank/DDBJ databases">
        <title>Xanthomonas prunicola pv. tritici, a pathogen causing a previously unreported foliar disease of wheat.</title>
        <authorList>
            <person name="Clavijo F."/>
            <person name="Curland R.D."/>
            <person name="Dill-Macky R."/>
            <person name="Pereyra S."/>
            <person name="Roman-Reyna V."/>
            <person name="Siri M.I."/>
        </authorList>
    </citation>
    <scope>NUCLEOTIDE SEQUENCE</scope>
    <source>
        <strain evidence="2">CIX249</strain>
    </source>
</reference>
<keyword evidence="1" id="KW-1133">Transmembrane helix</keyword>
<dbReference type="AlphaFoldDB" id="A0A9Q9MQ85"/>
<accession>A0A9Q9MQ85</accession>
<evidence type="ECO:0000313" key="3">
    <source>
        <dbReference type="Proteomes" id="UP001058381"/>
    </source>
</evidence>
<feature type="transmembrane region" description="Helical" evidence="1">
    <location>
        <begin position="31"/>
        <end position="49"/>
    </location>
</feature>
<protein>
    <submittedName>
        <fullName evidence="2">Uncharacterized protein</fullName>
    </submittedName>
</protein>
<organism evidence="2 3">
    <name type="scientific">Xanthomonas prunicola</name>
    <dbReference type="NCBI Taxonomy" id="2053930"/>
    <lineage>
        <taxon>Bacteria</taxon>
        <taxon>Pseudomonadati</taxon>
        <taxon>Pseudomonadota</taxon>
        <taxon>Gammaproteobacteria</taxon>
        <taxon>Lysobacterales</taxon>
        <taxon>Lysobacteraceae</taxon>
        <taxon>Xanthomonas</taxon>
    </lineage>
</organism>
<keyword evidence="1" id="KW-0812">Transmembrane</keyword>
<evidence type="ECO:0000256" key="1">
    <source>
        <dbReference type="SAM" id="Phobius"/>
    </source>
</evidence>
<proteinExistence type="predicted"/>
<feature type="transmembrane region" description="Helical" evidence="1">
    <location>
        <begin position="7"/>
        <end position="25"/>
    </location>
</feature>
<gene>
    <name evidence="2" type="ORF">M0D43_02685</name>
</gene>
<keyword evidence="1" id="KW-0472">Membrane</keyword>
<dbReference type="Proteomes" id="UP001058381">
    <property type="component" value="Chromosome"/>
</dbReference>
<dbReference type="EMBL" id="CP096142">
    <property type="protein sequence ID" value="UXA65967.1"/>
    <property type="molecule type" value="Genomic_DNA"/>
</dbReference>
<dbReference type="RefSeq" id="WP_252163514.1">
    <property type="nucleotide sequence ID" value="NZ_CP094827.1"/>
</dbReference>
<sequence>MAVPPRTSLSGILFVAAGPMFFVAAVIGRQLAFAVCGAMFVALGTLWLLRTRTNT</sequence>